<dbReference type="Gene3D" id="3.40.50.720">
    <property type="entry name" value="NAD(P)-binding Rossmann-like Domain"/>
    <property type="match status" value="1"/>
</dbReference>
<dbReference type="SUPFAM" id="SSF51735">
    <property type="entry name" value="NAD(P)-binding Rossmann-fold domains"/>
    <property type="match status" value="1"/>
</dbReference>
<evidence type="ECO:0000313" key="3">
    <source>
        <dbReference type="Proteomes" id="UP000183080"/>
    </source>
</evidence>
<evidence type="ECO:0000259" key="1">
    <source>
        <dbReference type="Pfam" id="PF01370"/>
    </source>
</evidence>
<dbReference type="InterPro" id="IPR001509">
    <property type="entry name" value="Epimerase_deHydtase"/>
</dbReference>
<reference evidence="2 3" key="1">
    <citation type="submission" date="2016-08" db="EMBL/GenBank/DDBJ databases">
        <title>New Insights into Marine Group III Euryarchaeota, from dark to light.</title>
        <authorList>
            <person name="Haro-Moreno J.M."/>
            <person name="Rodriguez-Valera F."/>
            <person name="Lopez-Garcia P."/>
            <person name="Moreira D."/>
            <person name="Martin-Cuadrado A.B."/>
        </authorList>
    </citation>
    <scope>NUCLEOTIDE SEQUENCE [LARGE SCALE GENOMIC DNA]</scope>
    <source>
        <strain evidence="2">CG-Epi1</strain>
    </source>
</reference>
<protein>
    <recommendedName>
        <fullName evidence="1">NAD-dependent epimerase/dehydratase domain-containing protein</fullName>
    </recommendedName>
</protein>
<sequence length="322" mass="35758">MAEQKTKNRVVVTGGAGFIGSHLVDRLVKRDEEVVVLDNFSSGQLEFLEESIENITLIDIDLLNEDFAGYLEGAKIVYHLAANPEVQLGITKPEVMQEQNVDVTKRVLEAMKLAGCENIVFTSTSTVYGDAEKIPTPETAELKPISAYGTSKLDAEKLIEKYCKENNFRGVSYRFANCVGPRSNHGVTFDFVNKLRKDNNNLEILGDGKQKKSYFHVEDCISGMLNMAPGELCEKGEMAALNVGSKDAIDVITLADQVCKAMKLDDVEYSFTGGVDGGRGWKGDVKFMRLDIKALMKHGWTPQYTSRRAIKETATWLHKNSE</sequence>
<dbReference type="AlphaFoldDB" id="A0A1J5TMJ7"/>
<dbReference type="Proteomes" id="UP000183080">
    <property type="component" value="Unassembled WGS sequence"/>
</dbReference>
<dbReference type="EMBL" id="MIZA01000022">
    <property type="protein sequence ID" value="OIR17549.1"/>
    <property type="molecule type" value="Genomic_DNA"/>
</dbReference>
<dbReference type="Gene3D" id="3.90.25.10">
    <property type="entry name" value="UDP-galactose 4-epimerase, domain 1"/>
    <property type="match status" value="2"/>
</dbReference>
<evidence type="ECO:0000313" key="2">
    <source>
        <dbReference type="EMBL" id="OIR17549.1"/>
    </source>
</evidence>
<gene>
    <name evidence="2" type="ORF">BD935_02415</name>
</gene>
<dbReference type="PANTHER" id="PTHR43245:SF13">
    <property type="entry name" value="UDP-D-APIOSE_UDP-D-XYLOSE SYNTHASE 2"/>
    <property type="match status" value="1"/>
</dbReference>
<accession>A0A1J5TMJ7</accession>
<comment type="caution">
    <text evidence="2">The sequence shown here is derived from an EMBL/GenBank/DDBJ whole genome shotgun (WGS) entry which is preliminary data.</text>
</comment>
<dbReference type="InterPro" id="IPR050177">
    <property type="entry name" value="Lipid_A_modif_metabolic_enz"/>
</dbReference>
<dbReference type="Pfam" id="PF01370">
    <property type="entry name" value="Epimerase"/>
    <property type="match status" value="1"/>
</dbReference>
<organism evidence="2 3">
    <name type="scientific">Marine Group III euryarchaeote CG-Epi1</name>
    <dbReference type="NCBI Taxonomy" id="1888995"/>
    <lineage>
        <taxon>Archaea</taxon>
        <taxon>Methanobacteriati</taxon>
        <taxon>Thermoplasmatota</taxon>
        <taxon>Thermoplasmata</taxon>
        <taxon>Candidatus Thermoprofundales</taxon>
    </lineage>
</organism>
<proteinExistence type="predicted"/>
<dbReference type="PANTHER" id="PTHR43245">
    <property type="entry name" value="BIFUNCTIONAL POLYMYXIN RESISTANCE PROTEIN ARNA"/>
    <property type="match status" value="1"/>
</dbReference>
<name>A0A1J5TMJ7_9ARCH</name>
<feature type="domain" description="NAD-dependent epimerase/dehydratase" evidence="1">
    <location>
        <begin position="10"/>
        <end position="228"/>
    </location>
</feature>
<dbReference type="InterPro" id="IPR036291">
    <property type="entry name" value="NAD(P)-bd_dom_sf"/>
</dbReference>
<dbReference type="STRING" id="1888995.BD935_02415"/>